<protein>
    <submittedName>
        <fullName evidence="1">Uncharacterized protein</fullName>
    </submittedName>
</protein>
<organism evidence="1 2">
    <name type="scientific">Entomophthora muscae</name>
    <dbReference type="NCBI Taxonomy" id="34485"/>
    <lineage>
        <taxon>Eukaryota</taxon>
        <taxon>Fungi</taxon>
        <taxon>Fungi incertae sedis</taxon>
        <taxon>Zoopagomycota</taxon>
        <taxon>Entomophthoromycotina</taxon>
        <taxon>Entomophthoromycetes</taxon>
        <taxon>Entomophthorales</taxon>
        <taxon>Entomophthoraceae</taxon>
        <taxon>Entomophthora</taxon>
    </lineage>
</organism>
<dbReference type="EMBL" id="QTSX02002199">
    <property type="protein sequence ID" value="KAJ9077421.1"/>
    <property type="molecule type" value="Genomic_DNA"/>
</dbReference>
<proteinExistence type="predicted"/>
<keyword evidence="2" id="KW-1185">Reference proteome</keyword>
<reference evidence="1" key="1">
    <citation type="submission" date="2022-04" db="EMBL/GenBank/DDBJ databases">
        <title>Genome of the entomopathogenic fungus Entomophthora muscae.</title>
        <authorList>
            <person name="Elya C."/>
            <person name="Lovett B.R."/>
            <person name="Lee E."/>
            <person name="Macias A.M."/>
            <person name="Hajek A.E."/>
            <person name="De Bivort B.L."/>
            <person name="Kasson M.T."/>
            <person name="De Fine Licht H.H."/>
            <person name="Stajich J.E."/>
        </authorList>
    </citation>
    <scope>NUCLEOTIDE SEQUENCE</scope>
    <source>
        <strain evidence="1">Berkeley</strain>
    </source>
</reference>
<dbReference type="Proteomes" id="UP001165960">
    <property type="component" value="Unassembled WGS sequence"/>
</dbReference>
<gene>
    <name evidence="1" type="ORF">DSO57_1016875</name>
</gene>
<sequence length="151" mass="16598">MEPPVTPKPMPASLPDLPADHSGKLFGIVYISLTGVIDTIIPAAGLWSWVGKSSSYLLKLAPLLWWALSAKKTRPELPLKTMGRPLKTGSLKYITVLDPACSILAYLMYIQFQFPTPQLLFRSASGSHVQVENLVVSFKDPQLSQASVYLQ</sequence>
<comment type="caution">
    <text evidence="1">The sequence shown here is derived from an EMBL/GenBank/DDBJ whole genome shotgun (WGS) entry which is preliminary data.</text>
</comment>
<evidence type="ECO:0000313" key="2">
    <source>
        <dbReference type="Proteomes" id="UP001165960"/>
    </source>
</evidence>
<name>A0ACC2TSG8_9FUNG</name>
<evidence type="ECO:0000313" key="1">
    <source>
        <dbReference type="EMBL" id="KAJ9077421.1"/>
    </source>
</evidence>
<accession>A0ACC2TSG8</accession>